<reference evidence="3 4" key="1">
    <citation type="submission" date="2019-08" db="EMBL/GenBank/DDBJ databases">
        <title>100 year-old enigma solved: identification of Planctomyces bekefii, the type genus and species of the phylum Planctomycetes.</title>
        <authorList>
            <person name="Svetlana D.N."/>
            <person name="Overmann J."/>
        </authorList>
    </citation>
    <scope>NUCLEOTIDE SEQUENCE [LARGE SCALE GENOMIC DNA]</scope>
    <source>
        <strain evidence="3">Phe10_nw2017</strain>
    </source>
</reference>
<proteinExistence type="predicted"/>
<feature type="region of interest" description="Disordered" evidence="1">
    <location>
        <begin position="78"/>
        <end position="98"/>
    </location>
</feature>
<name>A0A5C6M8S6_9PLAN</name>
<organism evidence="3 4">
    <name type="scientific">Planctomyces bekefii</name>
    <dbReference type="NCBI Taxonomy" id="1653850"/>
    <lineage>
        <taxon>Bacteria</taxon>
        <taxon>Pseudomonadati</taxon>
        <taxon>Planctomycetota</taxon>
        <taxon>Planctomycetia</taxon>
        <taxon>Planctomycetales</taxon>
        <taxon>Planctomycetaceae</taxon>
        <taxon>Planctomyces</taxon>
    </lineage>
</organism>
<accession>A0A5C6M8S6</accession>
<feature type="transmembrane region" description="Helical" evidence="2">
    <location>
        <begin position="7"/>
        <end position="26"/>
    </location>
</feature>
<keyword evidence="2" id="KW-0812">Transmembrane</keyword>
<protein>
    <submittedName>
        <fullName evidence="3">Uncharacterized protein</fullName>
    </submittedName>
</protein>
<reference evidence="3 4" key="2">
    <citation type="submission" date="2019-08" db="EMBL/GenBank/DDBJ databases">
        <authorList>
            <person name="Henke P."/>
        </authorList>
    </citation>
    <scope>NUCLEOTIDE SEQUENCE [LARGE SCALE GENOMIC DNA]</scope>
    <source>
        <strain evidence="3">Phe10_nw2017</strain>
    </source>
</reference>
<keyword evidence="2" id="KW-0472">Membrane</keyword>
<dbReference type="Proteomes" id="UP000321083">
    <property type="component" value="Unassembled WGS sequence"/>
</dbReference>
<evidence type="ECO:0000256" key="1">
    <source>
        <dbReference type="SAM" id="MobiDB-lite"/>
    </source>
</evidence>
<evidence type="ECO:0000313" key="4">
    <source>
        <dbReference type="Proteomes" id="UP000321083"/>
    </source>
</evidence>
<feature type="compositionally biased region" description="Basic and acidic residues" evidence="1">
    <location>
        <begin position="85"/>
        <end position="98"/>
    </location>
</feature>
<keyword evidence="2" id="KW-1133">Transmembrane helix</keyword>
<feature type="transmembrane region" description="Helical" evidence="2">
    <location>
        <begin position="46"/>
        <end position="66"/>
    </location>
</feature>
<keyword evidence="4" id="KW-1185">Reference proteome</keyword>
<comment type="caution">
    <text evidence="3">The sequence shown here is derived from an EMBL/GenBank/DDBJ whole genome shotgun (WGS) entry which is preliminary data.</text>
</comment>
<evidence type="ECO:0000256" key="2">
    <source>
        <dbReference type="SAM" id="Phobius"/>
    </source>
</evidence>
<sequence>MGMRWTYVVRLAAIMAVFTFLALFIIRISYHNLFGPDSDPYGAYKHFAIDFFGMTVHVAIAALIVWSTRPLFRMSHPATMQAEQSDARKSPVGREIKS</sequence>
<dbReference type="AlphaFoldDB" id="A0A5C6M8S6"/>
<gene>
    <name evidence="3" type="ORF">E3A20_14370</name>
</gene>
<evidence type="ECO:0000313" key="3">
    <source>
        <dbReference type="EMBL" id="TWW09434.1"/>
    </source>
</evidence>
<dbReference type="EMBL" id="SRHE01000277">
    <property type="protein sequence ID" value="TWW09434.1"/>
    <property type="molecule type" value="Genomic_DNA"/>
</dbReference>